<dbReference type="AlphaFoldDB" id="A0A140DY71"/>
<sequence>MKKRILWLVLLAAAVVTASLAITSPLVQNLLYTGRRTGGSDRVTGTYELQGEDLTLKEPVFGAALKEPRTVMLTGRIDQQGGEISIDLTNGKTRTVVCKYPGYFQQEVQLPAGSTYLEVVCRQFTGYILLESRKAGHPGG</sequence>
<protein>
    <submittedName>
        <fullName evidence="2">Uncharacterized protein</fullName>
    </submittedName>
</protein>
<proteinExistence type="predicted"/>
<gene>
    <name evidence="2" type="ORF">AALO17_24640</name>
</gene>
<evidence type="ECO:0000313" key="3">
    <source>
        <dbReference type="Proteomes" id="UP000069771"/>
    </source>
</evidence>
<evidence type="ECO:0000313" key="2">
    <source>
        <dbReference type="EMBL" id="AMK55598.1"/>
    </source>
</evidence>
<dbReference type="Proteomes" id="UP000069771">
    <property type="component" value="Chromosome"/>
</dbReference>
<dbReference type="GeneID" id="78478983"/>
<feature type="chain" id="PRO_5007302024" evidence="1">
    <location>
        <begin position="22"/>
        <end position="140"/>
    </location>
</feature>
<name>A0A140DY71_9FIRM</name>
<dbReference type="EMBL" id="CP011391">
    <property type="protein sequence ID" value="AMK55598.1"/>
    <property type="molecule type" value="Genomic_DNA"/>
</dbReference>
<feature type="signal peptide" evidence="1">
    <location>
        <begin position="1"/>
        <end position="21"/>
    </location>
</feature>
<reference evidence="2 3" key="1">
    <citation type="journal article" date="2016" name="Gut Pathog.">
        <title>Whole genome sequencing of "Faecalibaculum rodentium" ALO17, isolated from C57BL/6J laboratory mouse feces.</title>
        <authorList>
            <person name="Lim S."/>
            <person name="Chang D.H."/>
            <person name="Ahn S."/>
            <person name="Kim B.C."/>
        </authorList>
    </citation>
    <scope>NUCLEOTIDE SEQUENCE [LARGE SCALE GENOMIC DNA]</scope>
    <source>
        <strain evidence="2 3">Alo17</strain>
    </source>
</reference>
<dbReference type="KEGG" id="fro:AALO17_24640"/>
<organism evidence="2 3">
    <name type="scientific">Faecalibaculum rodentium</name>
    <dbReference type="NCBI Taxonomy" id="1702221"/>
    <lineage>
        <taxon>Bacteria</taxon>
        <taxon>Bacillati</taxon>
        <taxon>Bacillota</taxon>
        <taxon>Erysipelotrichia</taxon>
        <taxon>Erysipelotrichales</taxon>
        <taxon>Erysipelotrichaceae</taxon>
        <taxon>Faecalibaculum</taxon>
    </lineage>
</organism>
<dbReference type="STRING" id="1702221.AALO17_24640"/>
<keyword evidence="3" id="KW-1185">Reference proteome</keyword>
<evidence type="ECO:0000256" key="1">
    <source>
        <dbReference type="SAM" id="SignalP"/>
    </source>
</evidence>
<dbReference type="RefSeq" id="WP_067559446.1">
    <property type="nucleotide sequence ID" value="NZ_CAKOCV010000032.1"/>
</dbReference>
<keyword evidence="1" id="KW-0732">Signal</keyword>
<accession>A0A140DY71</accession>